<name>A0A0F9BJT5_9ZZZZ</name>
<protein>
    <submittedName>
        <fullName evidence="1">Uncharacterized protein</fullName>
    </submittedName>
</protein>
<reference evidence="1" key="1">
    <citation type="journal article" date="2015" name="Nature">
        <title>Complex archaea that bridge the gap between prokaryotes and eukaryotes.</title>
        <authorList>
            <person name="Spang A."/>
            <person name="Saw J.H."/>
            <person name="Jorgensen S.L."/>
            <person name="Zaremba-Niedzwiedzka K."/>
            <person name="Martijn J."/>
            <person name="Lind A.E."/>
            <person name="van Eijk R."/>
            <person name="Schleper C."/>
            <person name="Guy L."/>
            <person name="Ettema T.J."/>
        </authorList>
    </citation>
    <scope>NUCLEOTIDE SEQUENCE</scope>
</reference>
<accession>A0A0F9BJT5</accession>
<comment type="caution">
    <text evidence="1">The sequence shown here is derived from an EMBL/GenBank/DDBJ whole genome shotgun (WGS) entry which is preliminary data.</text>
</comment>
<dbReference type="EMBL" id="LAZR01040606">
    <property type="protein sequence ID" value="KKL14072.1"/>
    <property type="molecule type" value="Genomic_DNA"/>
</dbReference>
<gene>
    <name evidence="1" type="ORF">LCGC14_2519420</name>
</gene>
<organism evidence="1">
    <name type="scientific">marine sediment metagenome</name>
    <dbReference type="NCBI Taxonomy" id="412755"/>
    <lineage>
        <taxon>unclassified sequences</taxon>
        <taxon>metagenomes</taxon>
        <taxon>ecological metagenomes</taxon>
    </lineage>
</organism>
<proteinExistence type="predicted"/>
<sequence length="114" mass="12843">MVVETVTAKQPKADDVIPKDTADKWERLTKLASERLFGKRKKIMAAVGSRPYQGLPVSEAELLSRYSQVRHDPAALLEILQENAKFKPDGRVLVPKALIQSMKNMEKKIREGTL</sequence>
<dbReference type="AlphaFoldDB" id="A0A0F9BJT5"/>
<evidence type="ECO:0000313" key="1">
    <source>
        <dbReference type="EMBL" id="KKL14072.1"/>
    </source>
</evidence>